<keyword evidence="2" id="KW-1185">Reference proteome</keyword>
<name>A0ACC0NL12_RHOML</name>
<comment type="caution">
    <text evidence="1">The sequence shown here is derived from an EMBL/GenBank/DDBJ whole genome shotgun (WGS) entry which is preliminary data.</text>
</comment>
<evidence type="ECO:0000313" key="1">
    <source>
        <dbReference type="EMBL" id="KAI8553579.1"/>
    </source>
</evidence>
<gene>
    <name evidence="1" type="ORF">RHMOL_Rhmol05G0026900</name>
</gene>
<reference evidence="1" key="1">
    <citation type="submission" date="2022-02" db="EMBL/GenBank/DDBJ databases">
        <title>Plant Genome Project.</title>
        <authorList>
            <person name="Zhang R.-G."/>
        </authorList>
    </citation>
    <scope>NUCLEOTIDE SEQUENCE</scope>
    <source>
        <strain evidence="1">AT1</strain>
    </source>
</reference>
<dbReference type="Proteomes" id="UP001062846">
    <property type="component" value="Chromosome 5"/>
</dbReference>
<evidence type="ECO:0000313" key="2">
    <source>
        <dbReference type="Proteomes" id="UP001062846"/>
    </source>
</evidence>
<protein>
    <submittedName>
        <fullName evidence="1">Uncharacterized protein</fullName>
    </submittedName>
</protein>
<sequence length="3022" mass="338602">MVHSVNQVFDAVDRRSTSNLKTNETLSNSDDFMASFRKREKPDSGLSFDPRSKKRSKDEIVRKTTHGLLGIFDTEKEDDVRSDVPSQESKCRIPFSTIIGDAMREYSPREFATPLEPLLRSVAPAIPLKCNSLRRVVREEVERTIVSSFHSSSRTSLNQSESSKARVWQLHFVNKLRSTLFTGCRIEAVDCNPVTIVIRDSVSGEVISSGPLSSLRIEIVVLNGDFGADYQEDWTEKEFNANLVRERDGKRPLVTGELVITLRDGVGYVGDASFTDNSSWIRSRKFRLGVRPFQSKSPEVRIREARSEAFIVKDPRGESYKKHHPPNLNDEVWRLEKIAKGGTYHKALLGKGITTVEQFLQLYSVDPSSLRLVLGGMSNKVWETVTEHATGCVLDDKLYIYYKDGERNGVLFNSIFRVVGATFDGQSFQSRDMLNEFQMGLVGNLTRHAYKNLDELVPLDAPPAIGPAMVPSSQLAEPYGSSRSQLQDVNFPVMPDSLAQKSSEELETLLPLEQPRNGTDTDREGQNRTQMCQDAHLGRAYKGGPIMFNSEKKDMREGLNGECLTKSAISFDDTTDRKTLPDHTSPPSLSELTSKDFDDFDHCAAMLLNLNDEFGDGLLSSCGDEQIIKSTTNHVDQHDAALLPLVNMDTYVHMSSTQLVALPDGGEIVQLESSEKKPGVDFDATNSRAHQSGVLVSNSENQNMREASKRWCMTESVVSITNSKTRISSMDYDPPDNRAHLLRAHQSGPIVFNSEKKDWREELHRECFTKSVLSLDDSTKQKALLDFDATENKALLFRENQSGPVVSLSENKSRGEALKRECITKNMLGLEDLQQHCGDRCDDAAKTFGAIYDSGFHKPDSLARKSFEELETLPTEEQPIDCVPLLAQGKLTLEGCVQQEISQELPIVMQIKEVEQRVTKMPRYLGGLTAQSASSSRWPIGLPDGGHIMLLDPLDQSAENIEHVARVDQCSPTVFLAEKKMLKKTLKRKCRSISVIFEENDQHFGRICAGAAKSLGAMRIRRKNGVNQASALKQIHTQHGIHQWPFQQKWATRKWYSMGDESPFKVSRVSMDEKLDSRLQFIRMSQFARSSPRALAFPDRGEIVGPTALSSSEFAATNNKAHLVGQGQSSSTASHYQRKNMRETSDKQGLTMSLCSVEDLEQPFGCYHKDAVKNLGDFIRFFAHAVSVSMFKSSCRQHWVYWWQCQSENKVPNGLKMKSIAAIYDLGSHTRDSFARKFFEVLETLVPMEQPRNATDTDREGQIWTQMCQEPSNACGSHPIHVDTDVGQFWKYLCSSLCHSVCIRSILRQQPNDFVPLLSPRRLTVKGCVQSEKSPNLPRLLQIDAVEQELTKLPRYSGGSTAQSASSSHCPIGLPDGAHIMLHDPLEQSTKNIAHVFGAATVSLSEEKMVRTLKRECRTISVIFENHQQLQPIALPDGGELDSSVKKPVWNFVATTNRAYQSGILVSYSEEKNMREASKRLSMTESVISLGDSTTRTSSTDSDATDNRAHLVRPHQSGPIAFNSEKKDTREGLLRECLTKNVLSLDDSTKQKLLLDFHSTENEAHLFRAYQSGPVVSLSENKSRGDVLKRECITKSKLVSEDLEQHCGGRRDDAAKRFNAIYDPGFHTTDSLERKSFEALETILPREQPRNATDTDRERQIQTQICEELSDAFEQPNDCVPLLSLRRLKLKGCVQLEKSPYLRGVLQIDAVEQGLTKSPGYSGGSTSQPASSSHWPIGLLDGGNVVLLDPLEQSTKNVTHAAKADLCSHTVSLSKKKMVRESLQRKCKTMTVDFEDHRQHFGRRCEDKNKILGAMRICRKHGMNWVSTGKRIHKPHWIHWWQFRQSASSLHWPIGLPAGGHIVTLSKKIIVRKTFKRECRTVSIGFEDHQQHFGSRCEGAANSRGGKRLTIYDVLLAIMLLFMNHLILLVKDMLDYFLYGSMTKMKFSYLHIGAHAANHICMQHGISLVPTVKRIRRQHGIHRSPFRQGYSLGGQRPAEVNSVSIEEELVSRLQFLHMSLLARSSLRPLALPSGSECVEHIAFSLSEFAGTNNGAHPGRQDRCGSSASRLEKGGTMETPNRDRIALHVFGFKYLQQHFGSKHEFVAKSLGVHVSSFKCTTRHHGIHRWPNRIRNNVWRRPDPHGEKNPSPMFKTLSNGQIAMENDMDGQNPEPNEFLLDSFADLNFWNTENGSIAGIENPNARVFPQPQIASTEVLNENMESSEDRRNFLDEHVSQSSDLTFLACSDSQLVATILHTMPAIPHMLPQLTGRSCEPFHREGQSMQSTAYANINALVFPQPKIALTQILSVNMGNLEDWRASKQESLLEGHVSGSINSTVSTCSGPSPSQQPMPTTSYTVHRIPHMLPPFTAVQDTSFVQLKATYGDTIIEFQLPLTYGIIEMKVEVAMRLKLELDSFDVKYTDEEGDWILISCNEGLRNYLQLFSSLVNPVIRLLVVDKDDVDPMELKQAATFEESGMDSDYIGIIYDLWRFVSKEFYRKAGKAGTRFYLLYEPPGADRSSLIAAIANYPKFDIFDLDLTSMSSILELKNMLSSTTNRSLIAIQDFAHCAGMLPNLKNELTVSCLLKYVEGLFTRCGDERIIVVTTNHRDRHDDALLPLVNMDIYIPASSPQPVALQDGGEIVQLESLEQKPLVDFDATDNRAYQSDVLVSNSKNNGTGEVSKRLRIMESALHLVDPTSGISSTDFDAPDNGAHLVRAYLSGPIMFNSEKNDAREELNGQCLTKSVLSLDDSTKRKSLPDFDATENKAHVVKAYQSGRGVSLSEKKIWGEALKRECSAKRILELKDLQQHCGGTRDATARSFSSKLLLLNKIQICLQSLSVFLVFNHASSLFFILPGYVDLEMQSASSSCWPTVSPDGGHLVLLDPLEQSTKNVAHVARADQCSPTVALPKKKMLRRTLKKKCRLMSTIFEILQQHFGRKYEGSANSFGAARICRKHGINRLSTVKRIHDQYRIRQWPFRQVTYPCLRAPVGSTESGGHAGLKAMVISPSLRQGEKLREAIVP</sequence>
<organism evidence="1 2">
    <name type="scientific">Rhododendron molle</name>
    <name type="common">Chinese azalea</name>
    <name type="synonym">Azalea mollis</name>
    <dbReference type="NCBI Taxonomy" id="49168"/>
    <lineage>
        <taxon>Eukaryota</taxon>
        <taxon>Viridiplantae</taxon>
        <taxon>Streptophyta</taxon>
        <taxon>Embryophyta</taxon>
        <taxon>Tracheophyta</taxon>
        <taxon>Spermatophyta</taxon>
        <taxon>Magnoliopsida</taxon>
        <taxon>eudicotyledons</taxon>
        <taxon>Gunneridae</taxon>
        <taxon>Pentapetalae</taxon>
        <taxon>asterids</taxon>
        <taxon>Ericales</taxon>
        <taxon>Ericaceae</taxon>
        <taxon>Ericoideae</taxon>
        <taxon>Rhodoreae</taxon>
        <taxon>Rhododendron</taxon>
    </lineage>
</organism>
<proteinExistence type="predicted"/>
<dbReference type="EMBL" id="CM046392">
    <property type="protein sequence ID" value="KAI8553579.1"/>
    <property type="molecule type" value="Genomic_DNA"/>
</dbReference>
<accession>A0ACC0NL12</accession>